<comment type="caution">
    <text evidence="1">The sequence shown here is derived from an EMBL/GenBank/DDBJ whole genome shotgun (WGS) entry which is preliminary data.</text>
</comment>
<gene>
    <name evidence="1" type="ORF">GKE73_13610</name>
</gene>
<sequence length="92" mass="10193">MNHYRATNALQPGQIDPMAPLMDQLTRQSGDPVEAMLTVIRQALADAPDLESFQHWLVNAFGDLPTDQLQRVMNTAFSLAALAGRYEVSHGR</sequence>
<evidence type="ECO:0000313" key="2">
    <source>
        <dbReference type="Proteomes" id="UP000446658"/>
    </source>
</evidence>
<dbReference type="EMBL" id="WLYX01000001">
    <property type="protein sequence ID" value="MTD33695.1"/>
    <property type="molecule type" value="Genomic_DNA"/>
</dbReference>
<reference evidence="1 2" key="1">
    <citation type="submission" date="2019-11" db="EMBL/GenBank/DDBJ databases">
        <title>Draft genome sequence of Paludibacterium sp. dN18-1.</title>
        <authorList>
            <person name="Im W.-T."/>
        </authorList>
    </citation>
    <scope>NUCLEOTIDE SEQUENCE [LARGE SCALE GENOMIC DNA]</scope>
    <source>
        <strain evidence="2">dN 18-1</strain>
    </source>
</reference>
<dbReference type="Proteomes" id="UP000446658">
    <property type="component" value="Unassembled WGS sequence"/>
</dbReference>
<name>A0A844GGR5_9NEIS</name>
<evidence type="ECO:0000313" key="1">
    <source>
        <dbReference type="EMBL" id="MTD33695.1"/>
    </source>
</evidence>
<protein>
    <submittedName>
        <fullName evidence="1">DUF935 family protein</fullName>
    </submittedName>
</protein>
<accession>A0A844GGR5</accession>
<proteinExistence type="predicted"/>
<dbReference type="AlphaFoldDB" id="A0A844GGR5"/>
<organism evidence="1 2">
    <name type="scientific">Paludibacterium denitrificans</name>
    <dbReference type="NCBI Taxonomy" id="2675226"/>
    <lineage>
        <taxon>Bacteria</taxon>
        <taxon>Pseudomonadati</taxon>
        <taxon>Pseudomonadota</taxon>
        <taxon>Betaproteobacteria</taxon>
        <taxon>Neisseriales</taxon>
        <taxon>Chromobacteriaceae</taxon>
        <taxon>Paludibacterium</taxon>
    </lineage>
</organism>
<keyword evidence="2" id="KW-1185">Reference proteome</keyword>